<protein>
    <submittedName>
        <fullName evidence="8">Scn10a protein</fullName>
    </submittedName>
</protein>
<gene>
    <name evidence="8" type="primary">Scn10a</name>
    <name evidence="8" type="ORF">SNAT2548_LOCUS1829</name>
</gene>
<dbReference type="Gene3D" id="1.20.120.350">
    <property type="entry name" value="Voltage-gated potassium channels. Chain C"/>
    <property type="match status" value="1"/>
</dbReference>
<keyword evidence="9" id="KW-1185">Reference proteome</keyword>
<dbReference type="EMBL" id="CAJNDS010000104">
    <property type="protein sequence ID" value="CAE6957980.1"/>
    <property type="molecule type" value="Genomic_DNA"/>
</dbReference>
<evidence type="ECO:0000313" key="8">
    <source>
        <dbReference type="EMBL" id="CAE6957980.1"/>
    </source>
</evidence>
<feature type="transmembrane region" description="Helical" evidence="6">
    <location>
        <begin position="214"/>
        <end position="234"/>
    </location>
</feature>
<name>A0A812HQB9_9DINO</name>
<dbReference type="GO" id="GO:0005248">
    <property type="term" value="F:voltage-gated sodium channel activity"/>
    <property type="evidence" value="ECO:0007669"/>
    <property type="project" value="TreeGrafter"/>
</dbReference>
<proteinExistence type="predicted"/>
<feature type="region of interest" description="Disordered" evidence="5">
    <location>
        <begin position="1"/>
        <end position="21"/>
    </location>
</feature>
<evidence type="ECO:0000259" key="7">
    <source>
        <dbReference type="Pfam" id="PF00520"/>
    </source>
</evidence>
<evidence type="ECO:0000256" key="1">
    <source>
        <dbReference type="ARBA" id="ARBA00004141"/>
    </source>
</evidence>
<feature type="transmembrane region" description="Helical" evidence="6">
    <location>
        <begin position="109"/>
        <end position="128"/>
    </location>
</feature>
<evidence type="ECO:0000256" key="4">
    <source>
        <dbReference type="ARBA" id="ARBA00023136"/>
    </source>
</evidence>
<evidence type="ECO:0000256" key="5">
    <source>
        <dbReference type="SAM" id="MobiDB-lite"/>
    </source>
</evidence>
<keyword evidence="4 6" id="KW-0472">Membrane</keyword>
<dbReference type="InterPro" id="IPR043203">
    <property type="entry name" value="VGCC_Ca_Na"/>
</dbReference>
<dbReference type="Pfam" id="PF00520">
    <property type="entry name" value="Ion_trans"/>
    <property type="match status" value="1"/>
</dbReference>
<dbReference type="InterPro" id="IPR005821">
    <property type="entry name" value="Ion_trans_dom"/>
</dbReference>
<feature type="domain" description="Ion transport" evidence="7">
    <location>
        <begin position="83"/>
        <end position="232"/>
    </location>
</feature>
<dbReference type="InterPro" id="IPR027359">
    <property type="entry name" value="Volt_channel_dom_sf"/>
</dbReference>
<feature type="transmembrane region" description="Helical" evidence="6">
    <location>
        <begin position="188"/>
        <end position="208"/>
    </location>
</feature>
<evidence type="ECO:0000256" key="3">
    <source>
        <dbReference type="ARBA" id="ARBA00022989"/>
    </source>
</evidence>
<evidence type="ECO:0000256" key="2">
    <source>
        <dbReference type="ARBA" id="ARBA00022692"/>
    </source>
</evidence>
<evidence type="ECO:0000313" key="9">
    <source>
        <dbReference type="Proteomes" id="UP000604046"/>
    </source>
</evidence>
<keyword evidence="3 6" id="KW-1133">Transmembrane helix</keyword>
<keyword evidence="2 6" id="KW-0812">Transmembrane</keyword>
<feature type="compositionally biased region" description="Acidic residues" evidence="5">
    <location>
        <begin position="1"/>
        <end position="14"/>
    </location>
</feature>
<dbReference type="PANTHER" id="PTHR10037">
    <property type="entry name" value="VOLTAGE-GATED CATION CHANNEL CALCIUM AND SODIUM"/>
    <property type="match status" value="1"/>
</dbReference>
<evidence type="ECO:0000256" key="6">
    <source>
        <dbReference type="SAM" id="Phobius"/>
    </source>
</evidence>
<organism evidence="8 9">
    <name type="scientific">Symbiodinium natans</name>
    <dbReference type="NCBI Taxonomy" id="878477"/>
    <lineage>
        <taxon>Eukaryota</taxon>
        <taxon>Sar</taxon>
        <taxon>Alveolata</taxon>
        <taxon>Dinophyceae</taxon>
        <taxon>Suessiales</taxon>
        <taxon>Symbiodiniaceae</taxon>
        <taxon>Symbiodinium</taxon>
    </lineage>
</organism>
<feature type="transmembrane region" description="Helical" evidence="6">
    <location>
        <begin position="148"/>
        <end position="167"/>
    </location>
</feature>
<dbReference type="AlphaFoldDB" id="A0A812HQB9"/>
<comment type="caution">
    <text evidence="8">The sequence shown here is derived from an EMBL/GenBank/DDBJ whole genome shotgun (WGS) entry which is preliminary data.</text>
</comment>
<dbReference type="GO" id="GO:0001518">
    <property type="term" value="C:voltage-gated sodium channel complex"/>
    <property type="evidence" value="ECO:0007669"/>
    <property type="project" value="TreeGrafter"/>
</dbReference>
<dbReference type="PANTHER" id="PTHR10037:SF62">
    <property type="entry name" value="SODIUM CHANNEL PROTEIN 60E"/>
    <property type="match status" value="1"/>
</dbReference>
<dbReference type="Proteomes" id="UP000604046">
    <property type="component" value="Unassembled WGS sequence"/>
</dbReference>
<reference evidence="8" key="1">
    <citation type="submission" date="2021-02" db="EMBL/GenBank/DDBJ databases">
        <authorList>
            <person name="Dougan E. K."/>
            <person name="Rhodes N."/>
            <person name="Thang M."/>
            <person name="Chan C."/>
        </authorList>
    </citation>
    <scope>NUCLEOTIDE SEQUENCE</scope>
</reference>
<sequence>MMEPMEPMEPDGTDGTDRARNDQMRGWDFQADHEEEHEDLTMPLFPSTKMNIPKTLTEEKNLAELLFDDQEEHSGPYAWIEHTWAQTVVAAVIVLNAVLFGLESDVQSGLWGPIEHVILIIFAAEQAIRFARYRLSYFSSVGNLFDLFIVACGATDLWVMPLVSVLSGQKSSKSSVLQVMQLLRLLRIARLIRIVKIIPPLYSLAVGIGEALQGMFWVLIFLFMLLYACAILTARRSWRD</sequence>
<dbReference type="SUPFAM" id="SSF81324">
    <property type="entry name" value="Voltage-gated potassium channels"/>
    <property type="match status" value="1"/>
</dbReference>
<dbReference type="OrthoDB" id="423036at2759"/>
<comment type="subcellular location">
    <subcellularLocation>
        <location evidence="1">Membrane</location>
        <topology evidence="1">Multi-pass membrane protein</topology>
    </subcellularLocation>
</comment>
<feature type="transmembrane region" description="Helical" evidence="6">
    <location>
        <begin position="84"/>
        <end position="102"/>
    </location>
</feature>
<accession>A0A812HQB9</accession>